<protein>
    <submittedName>
        <fullName evidence="1">HTATIP2</fullName>
        <ecNumber evidence="1">1.1.1.-</ecNumber>
    </submittedName>
</protein>
<evidence type="ECO:0000313" key="2">
    <source>
        <dbReference type="Proteomes" id="UP000507470"/>
    </source>
</evidence>
<dbReference type="EMBL" id="CACVKT020008141">
    <property type="protein sequence ID" value="CAC5413514.1"/>
    <property type="molecule type" value="Genomic_DNA"/>
</dbReference>
<keyword evidence="1" id="KW-0560">Oxidoreductase</keyword>
<dbReference type="GO" id="GO:0016491">
    <property type="term" value="F:oxidoreductase activity"/>
    <property type="evidence" value="ECO:0007669"/>
    <property type="project" value="UniProtKB-KW"/>
</dbReference>
<gene>
    <name evidence="1" type="ORF">MCOR_46399</name>
</gene>
<organism evidence="1 2">
    <name type="scientific">Mytilus coruscus</name>
    <name type="common">Sea mussel</name>
    <dbReference type="NCBI Taxonomy" id="42192"/>
    <lineage>
        <taxon>Eukaryota</taxon>
        <taxon>Metazoa</taxon>
        <taxon>Spiralia</taxon>
        <taxon>Lophotrochozoa</taxon>
        <taxon>Mollusca</taxon>
        <taxon>Bivalvia</taxon>
        <taxon>Autobranchia</taxon>
        <taxon>Pteriomorphia</taxon>
        <taxon>Mytilida</taxon>
        <taxon>Mytiloidea</taxon>
        <taxon>Mytilidae</taxon>
        <taxon>Mytilinae</taxon>
        <taxon>Mytilus</taxon>
    </lineage>
</organism>
<dbReference type="Gene3D" id="3.40.50.720">
    <property type="entry name" value="NAD(P)-binding Rossmann-like Domain"/>
    <property type="match status" value="1"/>
</dbReference>
<dbReference type="OrthoDB" id="6056408at2759"/>
<sequence>MASNSETKLEEFKQEDHTAFVLGYTGEVGKELLKELKRTRPFKKIVLIGRRIIDLDPDFGPEFSNSRHYEVNVRAAWGAIKTGNGLAHTNELFATFDSPELERVESGLESDIIVEGFLKANDHIVRNMEIIVVREVQSKRLLADTFCMNGLMKRQITTNGITVLNKLDGYGNAAYEVLYEGCDEAYEIDQLPVDFGILP</sequence>
<name>A0A6J8DY75_MYTCO</name>
<proteinExistence type="predicted"/>
<accession>A0A6J8DY75</accession>
<dbReference type="Proteomes" id="UP000507470">
    <property type="component" value="Unassembled WGS sequence"/>
</dbReference>
<dbReference type="AlphaFoldDB" id="A0A6J8DY75"/>
<reference evidence="1 2" key="1">
    <citation type="submission" date="2020-06" db="EMBL/GenBank/DDBJ databases">
        <authorList>
            <person name="Li R."/>
            <person name="Bekaert M."/>
        </authorList>
    </citation>
    <scope>NUCLEOTIDE SEQUENCE [LARGE SCALE GENOMIC DNA]</scope>
    <source>
        <strain evidence="2">wild</strain>
    </source>
</reference>
<evidence type="ECO:0000313" key="1">
    <source>
        <dbReference type="EMBL" id="CAC5413514.1"/>
    </source>
</evidence>
<dbReference type="EC" id="1.1.1.-" evidence="1"/>
<keyword evidence="2" id="KW-1185">Reference proteome</keyword>